<evidence type="ECO:0000256" key="1">
    <source>
        <dbReference type="ARBA" id="ARBA00011961"/>
    </source>
</evidence>
<dbReference type="EC" id="2.7.1.172" evidence="1"/>
<dbReference type="InterPro" id="IPR016477">
    <property type="entry name" value="Fructo-/Ketosamine-3-kinase"/>
</dbReference>
<evidence type="ECO:0000256" key="2">
    <source>
        <dbReference type="ARBA" id="ARBA00048655"/>
    </source>
</evidence>
<sequence length="382" mass="43566">MGQRLSDGLLAIPIQACVKLTILTALPQGTIITAASFHGEANVWFATGRINTKSADGKCVEYFVKYAAGSLAQHLIGSEYHCAEKMHSVALKSTPRPISWGDLDVGPIVQGYFLVLEFVPFSDEELPDPGKVAALVADLHIASHRKELKFGSPIPTFDGILCHVDGWEDTWPKLFSKILSRAYHYDELTNGTSLELQKAYRLTQGFIIPRLLSQLTRNGKGLEPCFIHGDLWEGNFGTHRVSGQLYSFDSNGYYARNEMELAYWTKKHHNMHRREYCKEYFRYFPPSDPVEEVEDRLRLYSLKPYLMYSAHARGHFTRDRALETMQYLITEYVPDNDSIQQGHDQRISEIGEYSDEILDTIEQVTQEEMREDGDSDLSKRPE</sequence>
<keyword evidence="3" id="KW-0418">Kinase</keyword>
<dbReference type="Pfam" id="PF03881">
    <property type="entry name" value="Fructosamin_kin"/>
    <property type="match status" value="1"/>
</dbReference>
<dbReference type="SUPFAM" id="SSF56112">
    <property type="entry name" value="Protein kinase-like (PK-like)"/>
    <property type="match status" value="1"/>
</dbReference>
<dbReference type="OrthoDB" id="5772781at2759"/>
<dbReference type="GO" id="GO:0016301">
    <property type="term" value="F:kinase activity"/>
    <property type="evidence" value="ECO:0007669"/>
    <property type="project" value="UniProtKB-KW"/>
</dbReference>
<dbReference type="Gene3D" id="3.90.1200.10">
    <property type="match status" value="1"/>
</dbReference>
<dbReference type="EMBL" id="ML977310">
    <property type="protein sequence ID" value="KAF2122812.1"/>
    <property type="molecule type" value="Genomic_DNA"/>
</dbReference>
<evidence type="ECO:0000313" key="3">
    <source>
        <dbReference type="EMBL" id="KAF2122812.1"/>
    </source>
</evidence>
<dbReference type="AlphaFoldDB" id="A0A6A5ZSX9"/>
<name>A0A6A5ZSX9_9PLEO</name>
<proteinExistence type="predicted"/>
<keyword evidence="4" id="KW-1185">Reference proteome</keyword>
<reference evidence="3" key="1">
    <citation type="journal article" date="2020" name="Stud. Mycol.">
        <title>101 Dothideomycetes genomes: a test case for predicting lifestyles and emergence of pathogens.</title>
        <authorList>
            <person name="Haridas S."/>
            <person name="Albert R."/>
            <person name="Binder M."/>
            <person name="Bloem J."/>
            <person name="Labutti K."/>
            <person name="Salamov A."/>
            <person name="Andreopoulos B."/>
            <person name="Baker S."/>
            <person name="Barry K."/>
            <person name="Bills G."/>
            <person name="Bluhm B."/>
            <person name="Cannon C."/>
            <person name="Castanera R."/>
            <person name="Culley D."/>
            <person name="Daum C."/>
            <person name="Ezra D."/>
            <person name="Gonzalez J."/>
            <person name="Henrissat B."/>
            <person name="Kuo A."/>
            <person name="Liang C."/>
            <person name="Lipzen A."/>
            <person name="Lutzoni F."/>
            <person name="Magnuson J."/>
            <person name="Mondo S."/>
            <person name="Nolan M."/>
            <person name="Ohm R."/>
            <person name="Pangilinan J."/>
            <person name="Park H.-J."/>
            <person name="Ramirez L."/>
            <person name="Alfaro M."/>
            <person name="Sun H."/>
            <person name="Tritt A."/>
            <person name="Yoshinaga Y."/>
            <person name="Zwiers L.-H."/>
            <person name="Turgeon B."/>
            <person name="Goodwin S."/>
            <person name="Spatafora J."/>
            <person name="Crous P."/>
            <person name="Grigoriev I."/>
        </authorList>
    </citation>
    <scope>NUCLEOTIDE SEQUENCE</scope>
    <source>
        <strain evidence="3">CBS 627.86</strain>
    </source>
</reference>
<dbReference type="InterPro" id="IPR011009">
    <property type="entry name" value="Kinase-like_dom_sf"/>
</dbReference>
<protein>
    <recommendedName>
        <fullName evidence="1">protein-ribulosamine 3-kinase</fullName>
        <ecNumber evidence="1">2.7.1.172</ecNumber>
    </recommendedName>
</protein>
<gene>
    <name evidence="3" type="ORF">BDV96DRAFT_593304</name>
</gene>
<accession>A0A6A5ZSX9</accession>
<dbReference type="PANTHER" id="PTHR12149">
    <property type="entry name" value="FRUCTOSAMINE 3 KINASE-RELATED PROTEIN"/>
    <property type="match status" value="1"/>
</dbReference>
<dbReference type="GO" id="GO:0102193">
    <property type="term" value="F:protein-ribulosamine 3-kinase activity"/>
    <property type="evidence" value="ECO:0007669"/>
    <property type="project" value="UniProtKB-EC"/>
</dbReference>
<evidence type="ECO:0000313" key="4">
    <source>
        <dbReference type="Proteomes" id="UP000799770"/>
    </source>
</evidence>
<comment type="catalytic activity">
    <reaction evidence="2">
        <text>N(6)-D-ribulosyl-L-lysyl-[protein] + ATP = N(6)-(3-O-phospho-D-ribulosyl)-L-lysyl-[protein] + ADP + H(+)</text>
        <dbReference type="Rhea" id="RHEA:48432"/>
        <dbReference type="Rhea" id="RHEA-COMP:12103"/>
        <dbReference type="Rhea" id="RHEA-COMP:12104"/>
        <dbReference type="ChEBI" id="CHEBI:15378"/>
        <dbReference type="ChEBI" id="CHEBI:30616"/>
        <dbReference type="ChEBI" id="CHEBI:90418"/>
        <dbReference type="ChEBI" id="CHEBI:90420"/>
        <dbReference type="ChEBI" id="CHEBI:456216"/>
        <dbReference type="EC" id="2.7.1.172"/>
    </reaction>
    <physiologicalReaction direction="left-to-right" evidence="2">
        <dbReference type="Rhea" id="RHEA:48433"/>
    </physiologicalReaction>
</comment>
<keyword evidence="3" id="KW-0808">Transferase</keyword>
<dbReference type="PANTHER" id="PTHR12149:SF8">
    <property type="entry name" value="PROTEIN-RIBULOSAMINE 3-KINASE"/>
    <property type="match status" value="1"/>
</dbReference>
<dbReference type="Proteomes" id="UP000799770">
    <property type="component" value="Unassembled WGS sequence"/>
</dbReference>
<organism evidence="3 4">
    <name type="scientific">Lophiotrema nucula</name>
    <dbReference type="NCBI Taxonomy" id="690887"/>
    <lineage>
        <taxon>Eukaryota</taxon>
        <taxon>Fungi</taxon>
        <taxon>Dikarya</taxon>
        <taxon>Ascomycota</taxon>
        <taxon>Pezizomycotina</taxon>
        <taxon>Dothideomycetes</taxon>
        <taxon>Pleosporomycetidae</taxon>
        <taxon>Pleosporales</taxon>
        <taxon>Lophiotremataceae</taxon>
        <taxon>Lophiotrema</taxon>
    </lineage>
</organism>